<evidence type="ECO:0000259" key="1">
    <source>
        <dbReference type="Pfam" id="PF19915"/>
    </source>
</evidence>
<reference evidence="3" key="1">
    <citation type="submission" date="2022-06" db="EMBL/GenBank/DDBJ databases">
        <title>Aeoliella straminimaris, a novel planctomycete from sediments.</title>
        <authorList>
            <person name="Vitorino I.R."/>
            <person name="Lage O.M."/>
        </authorList>
    </citation>
    <scope>NUCLEOTIDE SEQUENCE</scope>
    <source>
        <strain evidence="3">ICT_H6.2</strain>
    </source>
</reference>
<dbReference type="InterPro" id="IPR045553">
    <property type="entry name" value="bpX1"/>
</dbReference>
<dbReference type="RefSeq" id="WP_252854728.1">
    <property type="nucleotide sequence ID" value="NZ_JAMXLR010000076.1"/>
</dbReference>
<name>A0A9X2FDI7_9BACT</name>
<dbReference type="Pfam" id="PF19917">
    <property type="entry name" value="bpX1"/>
    <property type="match status" value="1"/>
</dbReference>
<evidence type="ECO:0000259" key="2">
    <source>
        <dbReference type="Pfam" id="PF19917"/>
    </source>
</evidence>
<accession>A0A9X2FDI7</accession>
<keyword evidence="4" id="KW-1185">Reference proteome</keyword>
<gene>
    <name evidence="3" type="ORF">NG895_22170</name>
</gene>
<evidence type="ECO:0000313" key="4">
    <source>
        <dbReference type="Proteomes" id="UP001155241"/>
    </source>
</evidence>
<comment type="caution">
    <text evidence="3">The sequence shown here is derived from an EMBL/GenBank/DDBJ whole genome shotgun (WGS) entry which is preliminary data.</text>
</comment>
<feature type="domain" description="MoxR-vWA-beta-propeller ternary system" evidence="2">
    <location>
        <begin position="854"/>
        <end position="917"/>
    </location>
</feature>
<proteinExistence type="predicted"/>
<dbReference type="AlphaFoldDB" id="A0A9X2FDI7"/>
<dbReference type="EMBL" id="JAMXLR010000076">
    <property type="protein sequence ID" value="MCO6046614.1"/>
    <property type="molecule type" value="Genomic_DNA"/>
</dbReference>
<protein>
    <submittedName>
        <fullName evidence="3">Uncharacterized protein</fullName>
    </submittedName>
</protein>
<evidence type="ECO:0000313" key="3">
    <source>
        <dbReference type="EMBL" id="MCO6046614.1"/>
    </source>
</evidence>
<sequence>MQHRELLIREYYGAADDGFWRWDKAGDAIGWSDGKLIAFNEEITHCLQQLAPNGLPRLGALLLLMAATRKNWAVDGSEAGLLTGMIQSAPDPTDKAEDEVVNLLRRGKSAPSRSPFTPAQKRMTLLERVLTGLHKVRALDSKLRASLEAKAAIAALVFGDTQPAVEAKDARFVADAIRPGLLNLISSTSDAVSSGYGPILLLRDLADLASGLDRVTPEAVRLRMETGLSELPAPVPMEEEEEQQLAPSESARAVIQELLDSPEHAGMAKLAKQLLASTTLPRKLSESQEHEMGGYSDIANRGTPDRLLLSELAQDGLTLAVRVAMNEAMYLHRETPPSIPRLRRELLIDSGVRAWGVQRVFAASVALALAANTPKGATFGAWRGTGENLSEVDLCTTQGLIGHLAALEPDPHLGDAIPGFAAHIEKSEDPVEAIVLMPADALADPAVKQSLRALVAARVYVATVDRQGEFQLSERGMRGEKVIRRAKLSLDQLMSDSSQVKDTQELDRLPAIFRVERFPLRLPAQLDNKSSWSIGNWGALSVSSDGRLLRWTEPKKGGEQLNDRMPKGKLWWASPDCIQGSTKFVFGSSQKLVFYDLDLPNRELRGTPIQCPVAMGVTFHNGVLFCLQPFGVTEINPITGMAGRQLTTPSSLTWVGGRYFVDGKRQAWMALSHDGHSATLDPLPHFGTLRDEVIHVWDAVGFSGPLALTIRGELLTSQADDYKLLQFMPRLAGFEVLSAIYDGTRLVLTNRNQMAHETLLLTLTPEINLRSWHSDEADERIAAIARPASLRKRFRSIGITKNGSLAMRATRSVVAFDRYRGGSTLRQHPRATPFAAERDFAEADLQVGFRYRLQVATWPSGDRAVLDSRGLLHLQPVDAELPEVTLVLAEGEMTGWCNNGTTFGKEYFLPDDKTPTRSASAQRKVYEDTIGRFVEAIRAND</sequence>
<feature type="domain" description="MoxR-vWA-beta-propeller ternary system" evidence="1">
    <location>
        <begin position="34"/>
        <end position="222"/>
    </location>
</feature>
<organism evidence="3 4">
    <name type="scientific">Aeoliella straminimaris</name>
    <dbReference type="NCBI Taxonomy" id="2954799"/>
    <lineage>
        <taxon>Bacteria</taxon>
        <taxon>Pseudomonadati</taxon>
        <taxon>Planctomycetota</taxon>
        <taxon>Planctomycetia</taxon>
        <taxon>Pirellulales</taxon>
        <taxon>Lacipirellulaceae</taxon>
        <taxon>Aeoliella</taxon>
    </lineage>
</organism>
<dbReference type="Proteomes" id="UP001155241">
    <property type="component" value="Unassembled WGS sequence"/>
</dbReference>
<dbReference type="InterPro" id="IPR045554">
    <property type="entry name" value="bpX0"/>
</dbReference>
<dbReference type="Pfam" id="PF19915">
    <property type="entry name" value="bpX0"/>
    <property type="match status" value="1"/>
</dbReference>